<keyword evidence="3" id="KW-0804">Transcription</keyword>
<dbReference type="Gene3D" id="1.10.1740.10">
    <property type="match status" value="1"/>
</dbReference>
<comment type="caution">
    <text evidence="6">The sequence shown here is derived from an EMBL/GenBank/DDBJ whole genome shotgun (WGS) entry which is preliminary data.</text>
</comment>
<dbReference type="InterPro" id="IPR013325">
    <property type="entry name" value="RNA_pol_sigma_r2"/>
</dbReference>
<protein>
    <recommendedName>
        <fullName evidence="5">RNA polymerase sigma-70 region 2 domain-containing protein</fullName>
    </recommendedName>
</protein>
<dbReference type="EMBL" id="LVVY01000060">
    <property type="protein sequence ID" value="OAM80024.1"/>
    <property type="molecule type" value="Genomic_DNA"/>
</dbReference>
<proteinExistence type="predicted"/>
<dbReference type="PANTHER" id="PTHR43133">
    <property type="entry name" value="RNA POLYMERASE ECF-TYPE SIGMA FACTO"/>
    <property type="match status" value="1"/>
</dbReference>
<keyword evidence="2" id="KW-0731">Sigma factor</keyword>
<dbReference type="AlphaFoldDB" id="A0A178I5K0"/>
<name>A0A178I5K0_9HYPH</name>
<dbReference type="GO" id="GO:0016987">
    <property type="term" value="F:sigma factor activity"/>
    <property type="evidence" value="ECO:0007669"/>
    <property type="project" value="UniProtKB-KW"/>
</dbReference>
<evidence type="ECO:0000256" key="4">
    <source>
        <dbReference type="SAM" id="MobiDB-lite"/>
    </source>
</evidence>
<dbReference type="GO" id="GO:0006352">
    <property type="term" value="P:DNA-templated transcription initiation"/>
    <property type="evidence" value="ECO:0007669"/>
    <property type="project" value="InterPro"/>
</dbReference>
<dbReference type="RefSeq" id="WP_067451123.1">
    <property type="nucleotide sequence ID" value="NZ_LVVY01000060.1"/>
</dbReference>
<feature type="region of interest" description="Disordered" evidence="4">
    <location>
        <begin position="73"/>
        <end position="93"/>
    </location>
</feature>
<evidence type="ECO:0000256" key="3">
    <source>
        <dbReference type="ARBA" id="ARBA00023163"/>
    </source>
</evidence>
<dbReference type="InterPro" id="IPR007627">
    <property type="entry name" value="RNA_pol_sigma70_r2"/>
</dbReference>
<dbReference type="Pfam" id="PF04542">
    <property type="entry name" value="Sigma70_r2"/>
    <property type="match status" value="1"/>
</dbReference>
<dbReference type="PANTHER" id="PTHR43133:SF25">
    <property type="entry name" value="RNA POLYMERASE SIGMA FACTOR RFAY-RELATED"/>
    <property type="match status" value="1"/>
</dbReference>
<evidence type="ECO:0000256" key="2">
    <source>
        <dbReference type="ARBA" id="ARBA00023082"/>
    </source>
</evidence>
<keyword evidence="7" id="KW-1185">Reference proteome</keyword>
<dbReference type="InterPro" id="IPR039425">
    <property type="entry name" value="RNA_pol_sigma-70-like"/>
</dbReference>
<reference evidence="6 7" key="1">
    <citation type="submission" date="2016-03" db="EMBL/GenBank/DDBJ databases">
        <title>Genome sequencing of Devosia sp. S37.</title>
        <authorList>
            <person name="Mohd Nor M."/>
        </authorList>
    </citation>
    <scope>NUCLEOTIDE SEQUENCE [LARGE SCALE GENOMIC DNA]</scope>
    <source>
        <strain evidence="6 7">S37</strain>
    </source>
</reference>
<organism evidence="6 7">
    <name type="scientific">Devosia elaeis</name>
    <dbReference type="NCBI Taxonomy" id="1770058"/>
    <lineage>
        <taxon>Bacteria</taxon>
        <taxon>Pseudomonadati</taxon>
        <taxon>Pseudomonadota</taxon>
        <taxon>Alphaproteobacteria</taxon>
        <taxon>Hyphomicrobiales</taxon>
        <taxon>Devosiaceae</taxon>
        <taxon>Devosia</taxon>
    </lineage>
</organism>
<evidence type="ECO:0000256" key="1">
    <source>
        <dbReference type="ARBA" id="ARBA00023015"/>
    </source>
</evidence>
<dbReference type="STRING" id="1770058.A3840_02090"/>
<dbReference type="Proteomes" id="UP000078389">
    <property type="component" value="Unassembled WGS sequence"/>
</dbReference>
<feature type="compositionally biased region" description="Basic and acidic residues" evidence="4">
    <location>
        <begin position="73"/>
        <end position="90"/>
    </location>
</feature>
<evidence type="ECO:0000313" key="6">
    <source>
        <dbReference type="EMBL" id="OAM80024.1"/>
    </source>
</evidence>
<sequence>MRSHLHSQLLAIARREGGRQGAEDLVQEALLIAVEAGRHDLADPANAAWLRGVVRNRARMALRAARRRLARDSAWHDARQTPAREPEREPAGPAEILAGLPPALKILAALVLTGHNRREIAYLLDLPDSALRQRVSALKRILTARGLAAPEELSGLGLDLAYGRIRDALLPALRRHGGIFASHDPDGHLFIVRRSQKPEPRQ</sequence>
<feature type="domain" description="RNA polymerase sigma-70 region 2" evidence="5">
    <location>
        <begin position="4"/>
        <end position="68"/>
    </location>
</feature>
<gene>
    <name evidence="6" type="ORF">A3840_02090</name>
</gene>
<keyword evidence="1" id="KW-0805">Transcription regulation</keyword>
<accession>A0A178I5K0</accession>
<dbReference type="OrthoDB" id="1524900at2"/>
<evidence type="ECO:0000259" key="5">
    <source>
        <dbReference type="Pfam" id="PF04542"/>
    </source>
</evidence>
<evidence type="ECO:0000313" key="7">
    <source>
        <dbReference type="Proteomes" id="UP000078389"/>
    </source>
</evidence>
<dbReference type="SUPFAM" id="SSF88946">
    <property type="entry name" value="Sigma2 domain of RNA polymerase sigma factors"/>
    <property type="match status" value="1"/>
</dbReference>